<organism evidence="1 2">
    <name type="scientific">Carya illinoinensis</name>
    <name type="common">Pecan</name>
    <dbReference type="NCBI Taxonomy" id="32201"/>
    <lineage>
        <taxon>Eukaryota</taxon>
        <taxon>Viridiplantae</taxon>
        <taxon>Streptophyta</taxon>
        <taxon>Embryophyta</taxon>
        <taxon>Tracheophyta</taxon>
        <taxon>Spermatophyta</taxon>
        <taxon>Magnoliopsida</taxon>
        <taxon>eudicotyledons</taxon>
        <taxon>Gunneridae</taxon>
        <taxon>Pentapetalae</taxon>
        <taxon>rosids</taxon>
        <taxon>fabids</taxon>
        <taxon>Fagales</taxon>
        <taxon>Juglandaceae</taxon>
        <taxon>Carya</taxon>
    </lineage>
</organism>
<reference evidence="1" key="1">
    <citation type="submission" date="2021-01" db="EMBL/GenBank/DDBJ databases">
        <authorList>
            <person name="Lovell J.T."/>
            <person name="Bentley N."/>
            <person name="Bhattarai G."/>
            <person name="Jenkins J.W."/>
            <person name="Sreedasyam A."/>
            <person name="Alarcon Y."/>
            <person name="Bock C."/>
            <person name="Boston L."/>
            <person name="Carlson J."/>
            <person name="Cervantes K."/>
            <person name="Clermont K."/>
            <person name="Krom N."/>
            <person name="Kubenka K."/>
            <person name="Mamidi S."/>
            <person name="Mattison C."/>
            <person name="Monteros M."/>
            <person name="Pisani C."/>
            <person name="Plott C."/>
            <person name="Rajasekar S."/>
            <person name="Rhein H.S."/>
            <person name="Rohla C."/>
            <person name="Song M."/>
            <person name="Hilaire R.S."/>
            <person name="Shu S."/>
            <person name="Wells L."/>
            <person name="Wang X."/>
            <person name="Webber J."/>
            <person name="Heerema R.J."/>
            <person name="Klein P."/>
            <person name="Conner P."/>
            <person name="Grauke L."/>
            <person name="Grimwood J."/>
            <person name="Schmutz J."/>
            <person name="Randall J.J."/>
        </authorList>
    </citation>
    <scope>NUCLEOTIDE SEQUENCE</scope>
    <source>
        <tissue evidence="1">Leaf</tissue>
    </source>
</reference>
<accession>A0A922A1K7</accession>
<evidence type="ECO:0000313" key="1">
    <source>
        <dbReference type="EMBL" id="KAG6673358.1"/>
    </source>
</evidence>
<comment type="caution">
    <text evidence="1">The sequence shown here is derived from an EMBL/GenBank/DDBJ whole genome shotgun (WGS) entry which is preliminary data.</text>
</comment>
<protein>
    <submittedName>
        <fullName evidence="1">Uncharacterized protein</fullName>
    </submittedName>
</protein>
<dbReference type="AlphaFoldDB" id="A0A922A1K7"/>
<proteinExistence type="predicted"/>
<sequence>MCYLLFISMKGTARKCPRNSSSFFEVSKKTTLPG</sequence>
<dbReference type="Proteomes" id="UP000811246">
    <property type="component" value="Chromosome 16"/>
</dbReference>
<dbReference type="EMBL" id="CM031840">
    <property type="protein sequence ID" value="KAG6673358.1"/>
    <property type="molecule type" value="Genomic_DNA"/>
</dbReference>
<evidence type="ECO:0000313" key="2">
    <source>
        <dbReference type="Proteomes" id="UP000811246"/>
    </source>
</evidence>
<name>A0A922A1K7_CARIL</name>
<gene>
    <name evidence="1" type="ORF">I3842_16G108300</name>
</gene>